<evidence type="ECO:0000313" key="2">
    <source>
        <dbReference type="EMBL" id="CAG7826181.1"/>
    </source>
</evidence>
<comment type="caution">
    <text evidence="2">The sequence shown here is derived from an EMBL/GenBank/DDBJ whole genome shotgun (WGS) entry which is preliminary data.</text>
</comment>
<reference evidence="2" key="1">
    <citation type="submission" date="2021-06" db="EMBL/GenBank/DDBJ databases">
        <authorList>
            <person name="Hodson N. C."/>
            <person name="Mongue J. A."/>
            <person name="Jaron S. K."/>
        </authorList>
    </citation>
    <scope>NUCLEOTIDE SEQUENCE</scope>
</reference>
<evidence type="ECO:0000313" key="3">
    <source>
        <dbReference type="Proteomes" id="UP000708208"/>
    </source>
</evidence>
<dbReference type="OrthoDB" id="2132119at2759"/>
<organism evidence="2 3">
    <name type="scientific">Allacma fusca</name>
    <dbReference type="NCBI Taxonomy" id="39272"/>
    <lineage>
        <taxon>Eukaryota</taxon>
        <taxon>Metazoa</taxon>
        <taxon>Ecdysozoa</taxon>
        <taxon>Arthropoda</taxon>
        <taxon>Hexapoda</taxon>
        <taxon>Collembola</taxon>
        <taxon>Symphypleona</taxon>
        <taxon>Sminthuridae</taxon>
        <taxon>Allacma</taxon>
    </lineage>
</organism>
<name>A0A8J2PSM2_9HEXA</name>
<keyword evidence="3" id="KW-1185">Reference proteome</keyword>
<protein>
    <submittedName>
        <fullName evidence="2">Uncharacterized protein</fullName>
    </submittedName>
</protein>
<dbReference type="EMBL" id="CAJVCH010538867">
    <property type="protein sequence ID" value="CAG7826181.1"/>
    <property type="molecule type" value="Genomic_DNA"/>
</dbReference>
<proteinExistence type="predicted"/>
<gene>
    <name evidence="2" type="ORF">AFUS01_LOCUS36247</name>
</gene>
<accession>A0A8J2PSM2</accession>
<sequence length="132" mass="14959">MWNMMCDVMPTISEDGITQRNSQYGGEDANFEQLMVSMLDERDKLMDSLRETQERLSDNEIKLSDCQKERDSLSRQLSASLPQISLGWGVSSSVQLGVNPNLSGESVLRENLLIDSYFQCLQLLGYGRPEVF</sequence>
<evidence type="ECO:0000256" key="1">
    <source>
        <dbReference type="SAM" id="Coils"/>
    </source>
</evidence>
<keyword evidence="1" id="KW-0175">Coiled coil</keyword>
<dbReference type="Proteomes" id="UP000708208">
    <property type="component" value="Unassembled WGS sequence"/>
</dbReference>
<feature type="coiled-coil region" evidence="1">
    <location>
        <begin position="35"/>
        <end position="69"/>
    </location>
</feature>
<dbReference type="AlphaFoldDB" id="A0A8J2PSM2"/>